<proteinExistence type="predicted"/>
<evidence type="ECO:0000256" key="1">
    <source>
        <dbReference type="SAM" id="SignalP"/>
    </source>
</evidence>
<protein>
    <recommendedName>
        <fullName evidence="4">WxL domain-containing protein</fullName>
    </recommendedName>
</protein>
<feature type="chain" id="PRO_5017537281" description="WxL domain-containing protein" evidence="1">
    <location>
        <begin position="24"/>
        <end position="207"/>
    </location>
</feature>
<organism evidence="2 3">
    <name type="scientific">Clostridium innocuum</name>
    <dbReference type="NCBI Taxonomy" id="1522"/>
    <lineage>
        <taxon>Bacteria</taxon>
        <taxon>Bacillati</taxon>
        <taxon>Bacillota</taxon>
        <taxon>Clostridia</taxon>
        <taxon>Eubacteriales</taxon>
        <taxon>Clostridiaceae</taxon>
        <taxon>Clostridium</taxon>
    </lineage>
</organism>
<comment type="caution">
    <text evidence="2">The sequence shown here is derived from an EMBL/GenBank/DDBJ whole genome shotgun (WGS) entry which is preliminary data.</text>
</comment>
<dbReference type="RefSeq" id="WP_117442373.1">
    <property type="nucleotide sequence ID" value="NZ_JAJFEN010000007.1"/>
</dbReference>
<accession>A0A3E2W0B3</accession>
<gene>
    <name evidence="2" type="ORF">DXA38_05755</name>
</gene>
<dbReference type="AlphaFoldDB" id="A0A3E2W0B3"/>
<keyword evidence="1" id="KW-0732">Signal</keyword>
<evidence type="ECO:0000313" key="3">
    <source>
        <dbReference type="Proteomes" id="UP000260025"/>
    </source>
</evidence>
<sequence length="207" mass="21679">MKRLLAMSMAVMMMLGVTSVVSAAEDGDTKTTGTTDTESNQSGEVWATLSGEPLKQMKVTVPIRMDFAVYHNEGDADDKNIFAAGNYKIKVEADSEVGVQLTKIQIENAEGGAWTLTDSAGIAATKGQTDVASMKTVALNIAGTDLKYGSGETITDFKVGIGAEKSLNVKGTPTSAALSGEGEDVKAALNGNAERAFDVVYTITQVK</sequence>
<feature type="signal peptide" evidence="1">
    <location>
        <begin position="1"/>
        <end position="23"/>
    </location>
</feature>
<dbReference type="Proteomes" id="UP000260025">
    <property type="component" value="Unassembled WGS sequence"/>
</dbReference>
<evidence type="ECO:0008006" key="4">
    <source>
        <dbReference type="Google" id="ProtNLM"/>
    </source>
</evidence>
<name>A0A3E2W0B3_CLOIN</name>
<reference evidence="2 3" key="1">
    <citation type="submission" date="2018-08" db="EMBL/GenBank/DDBJ databases">
        <title>A genome reference for cultivated species of the human gut microbiota.</title>
        <authorList>
            <person name="Zou Y."/>
            <person name="Xue W."/>
            <person name="Luo G."/>
        </authorList>
    </citation>
    <scope>NUCLEOTIDE SEQUENCE [LARGE SCALE GENOMIC DNA]</scope>
    <source>
        <strain evidence="2 3">OF01-2LB</strain>
    </source>
</reference>
<dbReference type="EMBL" id="QVEV01000005">
    <property type="protein sequence ID" value="RGC17337.1"/>
    <property type="molecule type" value="Genomic_DNA"/>
</dbReference>
<evidence type="ECO:0000313" key="2">
    <source>
        <dbReference type="EMBL" id="RGC17337.1"/>
    </source>
</evidence>